<reference evidence="2 3" key="1">
    <citation type="submission" date="2015-12" db="EMBL/GenBank/DDBJ databases">
        <title>The genome of Folsomia candida.</title>
        <authorList>
            <person name="Faddeeva A."/>
            <person name="Derks M.F."/>
            <person name="Anvar Y."/>
            <person name="Smit S."/>
            <person name="Van Straalen N."/>
            <person name="Roelofs D."/>
        </authorList>
    </citation>
    <scope>NUCLEOTIDE SEQUENCE [LARGE SCALE GENOMIC DNA]</scope>
    <source>
        <strain evidence="2 3">VU population</strain>
        <tissue evidence="2">Whole body</tissue>
    </source>
</reference>
<keyword evidence="3" id="KW-1185">Reference proteome</keyword>
<comment type="caution">
    <text evidence="2">The sequence shown here is derived from an EMBL/GenBank/DDBJ whole genome shotgun (WGS) entry which is preliminary data.</text>
</comment>
<dbReference type="EMBL" id="LNIX01000068">
    <property type="protein sequence ID" value="OXA36950.1"/>
    <property type="molecule type" value="Genomic_DNA"/>
</dbReference>
<dbReference type="OrthoDB" id="8299208at2759"/>
<dbReference type="Proteomes" id="UP000198287">
    <property type="component" value="Unassembled WGS sequence"/>
</dbReference>
<name>A0A226CW29_FOLCA</name>
<sequence>MQKKYFHLKQCPDWVQIANQSESFNDFIAYTILSESLFNMSFPRNVYEKSKHIFFGEERMFIGSTHQVILTGSKSYSFLSCYKENSYTAFSDPFDKFVWLSIFIIVFTFTLIRAMNTWAGETLDVSILSVAVILEISVTSNINRIIPKGLKHIFWIWVFCGIILTAVYKTIFTTEVILPYRRTPPWKRIYELHDQGFQFFFPVKPNEQQVYDWYINGTPTDTLSSFGFSTETIFASNYKGNFPRLLGYKRFAKALLVASDLETGGGSSSRGGNISRIWRDLHYRWPSHVYPNLSRCADKLAYLDKKENIKDIIPFLNDNSDGTVFMGGDNDDFFRTWSAIQIRSTPRRNFVLDRVKFLMVSGIYKWWEEWFSRIKPRKLFPYYANWTGPKFGALEKLDFTARVVTILTIWGVCCGFCVMVGIMEICNGQLYSMHYSL</sequence>
<keyword evidence="1" id="KW-0472">Membrane</keyword>
<keyword evidence="1" id="KW-0812">Transmembrane</keyword>
<proteinExistence type="predicted"/>
<gene>
    <name evidence="2" type="ORF">Fcan01_28312</name>
</gene>
<feature type="transmembrane region" description="Helical" evidence="1">
    <location>
        <begin position="154"/>
        <end position="172"/>
    </location>
</feature>
<feature type="transmembrane region" description="Helical" evidence="1">
    <location>
        <begin position="97"/>
        <end position="119"/>
    </location>
</feature>
<accession>A0A226CW29</accession>
<evidence type="ECO:0000256" key="1">
    <source>
        <dbReference type="SAM" id="Phobius"/>
    </source>
</evidence>
<protein>
    <submittedName>
        <fullName evidence="2">Uncharacterized protein</fullName>
    </submittedName>
</protein>
<organism evidence="2 3">
    <name type="scientific">Folsomia candida</name>
    <name type="common">Springtail</name>
    <dbReference type="NCBI Taxonomy" id="158441"/>
    <lineage>
        <taxon>Eukaryota</taxon>
        <taxon>Metazoa</taxon>
        <taxon>Ecdysozoa</taxon>
        <taxon>Arthropoda</taxon>
        <taxon>Hexapoda</taxon>
        <taxon>Collembola</taxon>
        <taxon>Entomobryomorpha</taxon>
        <taxon>Isotomoidea</taxon>
        <taxon>Isotomidae</taxon>
        <taxon>Proisotominae</taxon>
        <taxon>Folsomia</taxon>
    </lineage>
</organism>
<dbReference type="AlphaFoldDB" id="A0A226CW29"/>
<evidence type="ECO:0000313" key="3">
    <source>
        <dbReference type="Proteomes" id="UP000198287"/>
    </source>
</evidence>
<evidence type="ECO:0000313" key="2">
    <source>
        <dbReference type="EMBL" id="OXA36950.1"/>
    </source>
</evidence>
<keyword evidence="1" id="KW-1133">Transmembrane helix</keyword>
<feature type="transmembrane region" description="Helical" evidence="1">
    <location>
        <begin position="403"/>
        <end position="423"/>
    </location>
</feature>